<protein>
    <submittedName>
        <fullName evidence="1">Uncharacterized protein</fullName>
    </submittedName>
</protein>
<dbReference type="EMBL" id="FOBB01000015">
    <property type="protein sequence ID" value="SEN91451.1"/>
    <property type="molecule type" value="Genomic_DNA"/>
</dbReference>
<dbReference type="OrthoDB" id="9046326at2"/>
<dbReference type="InterPro" id="IPR036514">
    <property type="entry name" value="SGNH_hydro_sf"/>
</dbReference>
<organism evidence="1 2">
    <name type="scientific">Chitinophaga rupis</name>
    <dbReference type="NCBI Taxonomy" id="573321"/>
    <lineage>
        <taxon>Bacteria</taxon>
        <taxon>Pseudomonadati</taxon>
        <taxon>Bacteroidota</taxon>
        <taxon>Chitinophagia</taxon>
        <taxon>Chitinophagales</taxon>
        <taxon>Chitinophagaceae</taxon>
        <taxon>Chitinophaga</taxon>
    </lineage>
</organism>
<gene>
    <name evidence="1" type="ORF">SAMN04488505_11521</name>
</gene>
<sequence length="687" mass="75366">MSVQYLMADDKTLAGSLARQLMEGAPLDEYYLQEETLQARRQETGNPVEENERIGVWTPVLRDGAQWYVRDNRCNREWFYWANVPAFPLNKNGRRRIVFTGESVARGFLYDPVYNPVMELQARLDAWPGLPATEVIDLARNGMDMAMLQDTCTRSMVLEPDALVVFAGNNWLRELFAGGLQQEELAALTARAQAGDLAGFRKIMEDKLTDSITGFAAYLQKLAGRHRTEVIIVLPAYNLLDWKSSALEQRMSRLDDADLQHWHTLATKAPMQLAAGEYAAAAATAGTLLTLDLGNPLGYEILAACKLQDGDHTAAGRLLQEARDTAIFGRANSCGRNLEISRECLKKMTVKYGFHCVDLPGIFQHHLGGALPGRQLFLDYCHMTEEGITLAVTHIANAAVKALYPATGAPGSVPAPQLSAAQKAMAHIFAAMHNAHNGQPQEIVTYHCRRAVQLSGTVNGFVKQYAALASRKISNVIGKNYEAILANGYAQQYSNGHLLLHPRGEKAMDISLVDTMVSAMQETGTDIRNAVERCRITEHAAAVANLLEPYYALHNYQDAAAPKSAYYKCTQPESTFYYIAAGAAAATLTACARHTAADAGTLPVEVYVNDVLIACWELAADWQTYRCTIPAAHLRTAVNRIRLCSKPLAALPLAAPLQPALSSLYDLLYPAFGEIHSLTIQQPANAL</sequence>
<keyword evidence="2" id="KW-1185">Reference proteome</keyword>
<dbReference type="Gene3D" id="3.40.50.1110">
    <property type="entry name" value="SGNH hydrolase"/>
    <property type="match status" value="1"/>
</dbReference>
<name>A0A1H8KFJ0_9BACT</name>
<dbReference type="RefSeq" id="WP_089921353.1">
    <property type="nucleotide sequence ID" value="NZ_FOBB01000015.1"/>
</dbReference>
<dbReference type="GO" id="GO:0016788">
    <property type="term" value="F:hydrolase activity, acting on ester bonds"/>
    <property type="evidence" value="ECO:0007669"/>
    <property type="project" value="UniProtKB-ARBA"/>
</dbReference>
<proteinExistence type="predicted"/>
<evidence type="ECO:0000313" key="1">
    <source>
        <dbReference type="EMBL" id="SEN91451.1"/>
    </source>
</evidence>
<reference evidence="1 2" key="1">
    <citation type="submission" date="2016-10" db="EMBL/GenBank/DDBJ databases">
        <authorList>
            <person name="de Groot N.N."/>
        </authorList>
    </citation>
    <scope>NUCLEOTIDE SEQUENCE [LARGE SCALE GENOMIC DNA]</scope>
    <source>
        <strain evidence="1 2">DSM 21039</strain>
    </source>
</reference>
<dbReference type="STRING" id="573321.SAMN04488505_11521"/>
<dbReference type="Proteomes" id="UP000198984">
    <property type="component" value="Unassembled WGS sequence"/>
</dbReference>
<accession>A0A1H8KFJ0</accession>
<dbReference type="AlphaFoldDB" id="A0A1H8KFJ0"/>
<evidence type="ECO:0000313" key="2">
    <source>
        <dbReference type="Proteomes" id="UP000198984"/>
    </source>
</evidence>